<name>A0A081BTA4_9BACT</name>
<sequence>MYQFIPGLALNRNFYHDIILRLLKQEYPELPYAAALIGYGSDVLGFDTPTSMDHNWGPRMQIFLTESDFPELGHQINEMLRWKLPFSFQGFPTNFTDPRYDHTQTMLPTTAYPIRHLIEVSTVERYIAGRLPLESLSDITLAEWMRFTDQKLLELTQGEVFYDGLHSLTRLRDQLRFYPRDIWLLRLAAQWEAVSQQEAFIGRCRELHDLLNLKLLAGRLIALLMKICFYLERRYIPYSKWFGRGFQQLNCYAGVHQQMLGILLEGDPESVESELANLYEHVVDLNNANFDLPKIENRTRNFFGRPYMVIFAETIVETLCATSKMNRSNRPTSSGMRLISR</sequence>
<evidence type="ECO:0000259" key="1">
    <source>
        <dbReference type="Pfam" id="PF13228"/>
    </source>
</evidence>
<keyword evidence="3" id="KW-1185">Reference proteome</keyword>
<accession>A0A081BTA4</accession>
<dbReference type="EMBL" id="DF820462">
    <property type="protein sequence ID" value="GAK54635.1"/>
    <property type="molecule type" value="Genomic_DNA"/>
</dbReference>
<dbReference type="HOGENOM" id="CLU_056336_0_0_0"/>
<reference evidence="2" key="1">
    <citation type="journal article" date="2015" name="PeerJ">
        <title>First genomic representation of candidate bacterial phylum KSB3 points to enhanced environmental sensing as a trigger of wastewater bulking.</title>
        <authorList>
            <person name="Sekiguchi Y."/>
            <person name="Ohashi A."/>
            <person name="Parks D.H."/>
            <person name="Yamauchi T."/>
            <person name="Tyson G.W."/>
            <person name="Hugenholtz P."/>
        </authorList>
    </citation>
    <scope>NUCLEOTIDE SEQUENCE [LARGE SCALE GENOMIC DNA]</scope>
</reference>
<organism evidence="2">
    <name type="scientific">Candidatus Moduliflexus flocculans</name>
    <dbReference type="NCBI Taxonomy" id="1499966"/>
    <lineage>
        <taxon>Bacteria</taxon>
        <taxon>Candidatus Moduliflexota</taxon>
        <taxon>Candidatus Moduliflexia</taxon>
        <taxon>Candidatus Moduliflexales</taxon>
        <taxon>Candidatus Moduliflexaceae</taxon>
    </lineage>
</organism>
<dbReference type="Proteomes" id="UP000030700">
    <property type="component" value="Unassembled WGS sequence"/>
</dbReference>
<dbReference type="STRING" id="1499966.U14_05922"/>
<proteinExistence type="predicted"/>
<dbReference type="AlphaFoldDB" id="A0A081BTA4"/>
<evidence type="ECO:0000313" key="2">
    <source>
        <dbReference type="EMBL" id="GAK54635.1"/>
    </source>
</evidence>
<evidence type="ECO:0000313" key="3">
    <source>
        <dbReference type="Proteomes" id="UP000030700"/>
    </source>
</evidence>
<protein>
    <recommendedName>
        <fullName evidence="1">DUF4037 domain-containing protein</fullName>
    </recommendedName>
</protein>
<dbReference type="InterPro" id="IPR025117">
    <property type="entry name" value="DUF4037"/>
</dbReference>
<gene>
    <name evidence="2" type="ORF">U14_05922</name>
</gene>
<feature type="domain" description="DUF4037" evidence="1">
    <location>
        <begin position="144"/>
        <end position="242"/>
    </location>
</feature>
<dbReference type="Pfam" id="PF13228">
    <property type="entry name" value="DUF4037"/>
    <property type="match status" value="1"/>
</dbReference>